<evidence type="ECO:0000259" key="2">
    <source>
        <dbReference type="SMART" id="SM00922"/>
    </source>
</evidence>
<dbReference type="InterPro" id="IPR036849">
    <property type="entry name" value="Enolase-like_C_sf"/>
</dbReference>
<dbReference type="SMART" id="SM00922">
    <property type="entry name" value="MR_MLE"/>
    <property type="match status" value="1"/>
</dbReference>
<comment type="caution">
    <text evidence="3">The sequence shown here is derived from an EMBL/GenBank/DDBJ whole genome shotgun (WGS) entry which is preliminary data.</text>
</comment>
<keyword evidence="4" id="KW-1185">Reference proteome</keyword>
<dbReference type="PANTHER" id="PTHR48080:SF2">
    <property type="entry name" value="D-GALACTONATE DEHYDRATASE"/>
    <property type="match status" value="1"/>
</dbReference>
<dbReference type="Pfam" id="PF13378">
    <property type="entry name" value="MR_MLE_C"/>
    <property type="match status" value="1"/>
</dbReference>
<dbReference type="Gene3D" id="3.20.20.120">
    <property type="entry name" value="Enolase-like C-terminal domain"/>
    <property type="match status" value="1"/>
</dbReference>
<dbReference type="Gene3D" id="3.30.390.10">
    <property type="entry name" value="Enolase-like, N-terminal domain"/>
    <property type="match status" value="1"/>
</dbReference>
<dbReference type="PANTHER" id="PTHR48080">
    <property type="entry name" value="D-GALACTONATE DEHYDRATASE-RELATED"/>
    <property type="match status" value="1"/>
</dbReference>
<dbReference type="SFLD" id="SFLDG00179">
    <property type="entry name" value="mandelate_racemase"/>
    <property type="match status" value="1"/>
</dbReference>
<evidence type="ECO:0000313" key="4">
    <source>
        <dbReference type="Proteomes" id="UP001589865"/>
    </source>
</evidence>
<dbReference type="SUPFAM" id="SSF54826">
    <property type="entry name" value="Enolase N-terminal domain-like"/>
    <property type="match status" value="1"/>
</dbReference>
<accession>A0ABV6JNE5</accession>
<dbReference type="InterPro" id="IPR029017">
    <property type="entry name" value="Enolase-like_N"/>
</dbReference>
<protein>
    <submittedName>
        <fullName evidence="3">Mandelate racemase/muconate lactonizing enzyme family protein</fullName>
    </submittedName>
</protein>
<reference evidence="3 4" key="1">
    <citation type="submission" date="2024-09" db="EMBL/GenBank/DDBJ databases">
        <authorList>
            <person name="Sun Q."/>
            <person name="Mori K."/>
        </authorList>
    </citation>
    <scope>NUCLEOTIDE SEQUENCE [LARGE SCALE GENOMIC DNA]</scope>
    <source>
        <strain evidence="3 4">TBRC 5777</strain>
    </source>
</reference>
<dbReference type="EMBL" id="JBHLUN010000002">
    <property type="protein sequence ID" value="MFC0407235.1"/>
    <property type="molecule type" value="Genomic_DNA"/>
</dbReference>
<dbReference type="CDD" id="cd03316">
    <property type="entry name" value="MR_like"/>
    <property type="match status" value="1"/>
</dbReference>
<dbReference type="InterPro" id="IPR013341">
    <property type="entry name" value="Mandelate_racemase_N_dom"/>
</dbReference>
<dbReference type="InterPro" id="IPR013342">
    <property type="entry name" value="Mandelate_racemase_C"/>
</dbReference>
<dbReference type="Proteomes" id="UP001589865">
    <property type="component" value="Unassembled WGS sequence"/>
</dbReference>
<dbReference type="Pfam" id="PF02746">
    <property type="entry name" value="MR_MLE_N"/>
    <property type="match status" value="1"/>
</dbReference>
<keyword evidence="1" id="KW-0456">Lyase</keyword>
<organism evidence="3 4">
    <name type="scientific">Roseomonas elaeocarpi</name>
    <dbReference type="NCBI Taxonomy" id="907779"/>
    <lineage>
        <taxon>Bacteria</taxon>
        <taxon>Pseudomonadati</taxon>
        <taxon>Pseudomonadota</taxon>
        <taxon>Alphaproteobacteria</taxon>
        <taxon>Acetobacterales</taxon>
        <taxon>Roseomonadaceae</taxon>
        <taxon>Roseomonas</taxon>
    </lineage>
</organism>
<proteinExistence type="predicted"/>
<dbReference type="InterPro" id="IPR029065">
    <property type="entry name" value="Enolase_C-like"/>
</dbReference>
<evidence type="ECO:0000313" key="3">
    <source>
        <dbReference type="EMBL" id="MFC0407235.1"/>
    </source>
</evidence>
<evidence type="ECO:0000256" key="1">
    <source>
        <dbReference type="ARBA" id="ARBA00023239"/>
    </source>
</evidence>
<dbReference type="InterPro" id="IPR034593">
    <property type="entry name" value="DgoD-like"/>
</dbReference>
<feature type="domain" description="Mandelate racemase/muconate lactonizing enzyme C-terminal" evidence="2">
    <location>
        <begin position="145"/>
        <end position="236"/>
    </location>
</feature>
<dbReference type="SFLD" id="SFLDS00001">
    <property type="entry name" value="Enolase"/>
    <property type="match status" value="1"/>
</dbReference>
<dbReference type="RefSeq" id="WP_377042928.1">
    <property type="nucleotide sequence ID" value="NZ_JBHLUN010000002.1"/>
</dbReference>
<sequence length="322" mass="34446">MKIAAVDTFLMHVGGPPADPAPGAPPRPAAFGGTRNWLFVKIRTDEGITGIGECSGWPRVVETAVADLSRLLIGEDPTHIERLWGKMQVALMGHGMTGTVGGGAMTGLDMALWDIKGKALNTPVWNLLGGKVRDRIRIYGHANTPEVALSLRDRGVTAFKCGGVADPVRKVAELREAVGDEMDIMIDLHGPPWLTPADAALVARALEPYGLLFVEDPIAPENLDGYRRIRDAANIPLAAGERMTTIFGQRELIEHDLVDVVQPDTGRAGGITQMKKIAAMAEAHHIMVAPHSGSLGPVAEYAALHLLAAIPNALILERLEDD</sequence>
<name>A0ABV6JNE5_9PROT</name>
<dbReference type="SUPFAM" id="SSF51604">
    <property type="entry name" value="Enolase C-terminal domain-like"/>
    <property type="match status" value="1"/>
</dbReference>
<gene>
    <name evidence="3" type="ORF">ACFFGY_03180</name>
</gene>